<dbReference type="PROSITE" id="PS50928">
    <property type="entry name" value="ABC_TM1"/>
    <property type="match status" value="1"/>
</dbReference>
<keyword evidence="4 7" id="KW-0812">Transmembrane</keyword>
<name>A0A9J6QW38_9FIRM</name>
<dbReference type="Pfam" id="PF00528">
    <property type="entry name" value="BPD_transp_1"/>
    <property type="match status" value="1"/>
</dbReference>
<evidence type="ECO:0000313" key="10">
    <source>
        <dbReference type="Proteomes" id="UP001065549"/>
    </source>
</evidence>
<evidence type="ECO:0000256" key="5">
    <source>
        <dbReference type="ARBA" id="ARBA00022989"/>
    </source>
</evidence>
<organism evidence="9 10">
    <name type="scientific">Hominibacterium faecale</name>
    <dbReference type="NCBI Taxonomy" id="2839743"/>
    <lineage>
        <taxon>Bacteria</taxon>
        <taxon>Bacillati</taxon>
        <taxon>Bacillota</taxon>
        <taxon>Clostridia</taxon>
        <taxon>Peptostreptococcales</taxon>
        <taxon>Anaerovoracaceae</taxon>
        <taxon>Hominibacterium</taxon>
    </lineage>
</organism>
<dbReference type="InterPro" id="IPR035906">
    <property type="entry name" value="MetI-like_sf"/>
</dbReference>
<evidence type="ECO:0000256" key="2">
    <source>
        <dbReference type="ARBA" id="ARBA00022448"/>
    </source>
</evidence>
<keyword evidence="6 7" id="KW-0472">Membrane</keyword>
<protein>
    <submittedName>
        <fullName evidence="9">ABC transporter permease subunit</fullName>
    </submittedName>
</protein>
<feature type="transmembrane region" description="Helical" evidence="7">
    <location>
        <begin position="216"/>
        <end position="240"/>
    </location>
</feature>
<evidence type="ECO:0000259" key="8">
    <source>
        <dbReference type="PROSITE" id="PS50928"/>
    </source>
</evidence>
<feature type="domain" description="ABC transmembrane type-1" evidence="8">
    <location>
        <begin position="51"/>
        <end position="239"/>
    </location>
</feature>
<gene>
    <name evidence="9" type="ORF">OBO34_10120</name>
</gene>
<evidence type="ECO:0000256" key="7">
    <source>
        <dbReference type="RuleBase" id="RU363032"/>
    </source>
</evidence>
<dbReference type="CDD" id="cd06261">
    <property type="entry name" value="TM_PBP2"/>
    <property type="match status" value="1"/>
</dbReference>
<feature type="transmembrane region" description="Helical" evidence="7">
    <location>
        <begin position="54"/>
        <end position="76"/>
    </location>
</feature>
<evidence type="ECO:0000256" key="4">
    <source>
        <dbReference type="ARBA" id="ARBA00022692"/>
    </source>
</evidence>
<keyword evidence="10" id="KW-1185">Reference proteome</keyword>
<proteinExistence type="inferred from homology"/>
<feature type="transmembrane region" description="Helical" evidence="7">
    <location>
        <begin position="110"/>
        <end position="130"/>
    </location>
</feature>
<feature type="transmembrane region" description="Helical" evidence="7">
    <location>
        <begin position="188"/>
        <end position="210"/>
    </location>
</feature>
<feature type="transmembrane region" description="Helical" evidence="7">
    <location>
        <begin position="88"/>
        <end position="104"/>
    </location>
</feature>
<keyword evidence="3" id="KW-1003">Cell membrane</keyword>
<dbReference type="InterPro" id="IPR000515">
    <property type="entry name" value="MetI-like"/>
</dbReference>
<dbReference type="GO" id="GO:0005886">
    <property type="term" value="C:plasma membrane"/>
    <property type="evidence" value="ECO:0007669"/>
    <property type="project" value="UniProtKB-SubCell"/>
</dbReference>
<dbReference type="GO" id="GO:0055085">
    <property type="term" value="P:transmembrane transport"/>
    <property type="evidence" value="ECO:0007669"/>
    <property type="project" value="InterPro"/>
</dbReference>
<keyword evidence="2 7" id="KW-0813">Transport</keyword>
<dbReference type="PANTHER" id="PTHR30151">
    <property type="entry name" value="ALKANE SULFONATE ABC TRANSPORTER-RELATED, MEMBRANE SUBUNIT"/>
    <property type="match status" value="1"/>
</dbReference>
<feature type="transmembrane region" description="Helical" evidence="7">
    <location>
        <begin position="7"/>
        <end position="27"/>
    </location>
</feature>
<accession>A0A9J6QW38</accession>
<dbReference type="PANTHER" id="PTHR30151:SF16">
    <property type="entry name" value="ABC TRANSPORTER PERMEASE PROTEIN"/>
    <property type="match status" value="1"/>
</dbReference>
<dbReference type="RefSeq" id="WP_227754807.1">
    <property type="nucleotide sequence ID" value="NZ_JAJAGH010000001.1"/>
</dbReference>
<dbReference type="AlphaFoldDB" id="A0A9J6QW38"/>
<evidence type="ECO:0000256" key="6">
    <source>
        <dbReference type="ARBA" id="ARBA00023136"/>
    </source>
</evidence>
<dbReference type="SUPFAM" id="SSF161098">
    <property type="entry name" value="MetI-like"/>
    <property type="match status" value="1"/>
</dbReference>
<dbReference type="Proteomes" id="UP001065549">
    <property type="component" value="Unassembled WGS sequence"/>
</dbReference>
<evidence type="ECO:0000256" key="1">
    <source>
        <dbReference type="ARBA" id="ARBA00004651"/>
    </source>
</evidence>
<evidence type="ECO:0000256" key="3">
    <source>
        <dbReference type="ARBA" id="ARBA00022475"/>
    </source>
</evidence>
<comment type="similarity">
    <text evidence="7">Belongs to the binding-protein-dependent transport system permease family.</text>
</comment>
<keyword evidence="5 7" id="KW-1133">Transmembrane helix</keyword>
<comment type="subcellular location">
    <subcellularLocation>
        <location evidence="1 7">Cell membrane</location>
        <topology evidence="1 7">Multi-pass membrane protein</topology>
    </subcellularLocation>
</comment>
<reference evidence="9" key="1">
    <citation type="submission" date="2022-09" db="EMBL/GenBank/DDBJ databases">
        <title>Culturomic study of gut microbiota in children with autism spectrum disorder.</title>
        <authorList>
            <person name="Efimov B.A."/>
            <person name="Chaplin A.V."/>
            <person name="Sokolova S.R."/>
            <person name="Pikina A.P."/>
            <person name="Korzhanova M."/>
            <person name="Belova V."/>
            <person name="Korostin D."/>
        </authorList>
    </citation>
    <scope>NUCLEOTIDE SEQUENCE</scope>
    <source>
        <strain evidence="9">ASD5510</strain>
    </source>
</reference>
<sequence>MKEARTQIIFVICFLVVWQIVYEMQAFSELIFPSLKDIGQSFIDGFREDSLFTFTMYSMSLILKGLAIGIILAFIFSSIAVVSKTFKAIYHLIVSICDLLPGVALLPLAILWFGIGELTTIFIVVHSIIWPMSRSIMDGYNSVSSIYIESGKNIGLKGFNLVKGVYLPAAFTHVLSGMRVGWARAWRALISIEMIFGTTGAGAGIGWFIFMKRTNVDIAGVFAALIVIMIIGIIIEYGLFHTIERKTVKKWGMAR</sequence>
<dbReference type="Gene3D" id="1.10.3720.10">
    <property type="entry name" value="MetI-like"/>
    <property type="match status" value="1"/>
</dbReference>
<evidence type="ECO:0000313" key="9">
    <source>
        <dbReference type="EMBL" id="MCU7378710.1"/>
    </source>
</evidence>
<comment type="caution">
    <text evidence="9">The sequence shown here is derived from an EMBL/GenBank/DDBJ whole genome shotgun (WGS) entry which is preliminary data.</text>
</comment>
<dbReference type="EMBL" id="JAOSHN010000004">
    <property type="protein sequence ID" value="MCU7378710.1"/>
    <property type="molecule type" value="Genomic_DNA"/>
</dbReference>